<comment type="similarity">
    <text evidence="3">Belongs to the LarC family.</text>
</comment>
<dbReference type="EMBL" id="JAJEQX010000027">
    <property type="protein sequence ID" value="MCC2255432.1"/>
    <property type="molecule type" value="Genomic_DNA"/>
</dbReference>
<organism evidence="5 6">
    <name type="scientific">Ruminococcus turbiniformis</name>
    <dbReference type="NCBI Taxonomy" id="2881258"/>
    <lineage>
        <taxon>Bacteria</taxon>
        <taxon>Bacillati</taxon>
        <taxon>Bacillota</taxon>
        <taxon>Clostridia</taxon>
        <taxon>Eubacteriales</taxon>
        <taxon>Oscillospiraceae</taxon>
        <taxon>Ruminococcus</taxon>
    </lineage>
</organism>
<evidence type="ECO:0000256" key="1">
    <source>
        <dbReference type="ARBA" id="ARBA00022596"/>
    </source>
</evidence>
<evidence type="ECO:0000256" key="2">
    <source>
        <dbReference type="ARBA" id="ARBA00023239"/>
    </source>
</evidence>
<feature type="region of interest" description="Disordered" evidence="4">
    <location>
        <begin position="68"/>
        <end position="155"/>
    </location>
</feature>
<keyword evidence="2 3" id="KW-0456">Lyase</keyword>
<dbReference type="PRINTS" id="PR00334">
    <property type="entry name" value="KININOGEN"/>
</dbReference>
<proteinExistence type="inferred from homology"/>
<dbReference type="PANTHER" id="PTHR36566">
    <property type="entry name" value="NICKEL INSERTION PROTEIN-RELATED"/>
    <property type="match status" value="1"/>
</dbReference>
<gene>
    <name evidence="3 5" type="primary">larC</name>
    <name evidence="5" type="ORF">LKD70_13575</name>
</gene>
<dbReference type="InterPro" id="IPR002395">
    <property type="entry name" value="Kininogen"/>
</dbReference>
<dbReference type="PANTHER" id="PTHR36566:SF1">
    <property type="entry name" value="PYRIDINIUM-3,5-BISTHIOCARBOXYLIC ACID MONONUCLEOTIDE NICKEL INSERTION PROTEIN"/>
    <property type="match status" value="1"/>
</dbReference>
<dbReference type="NCBIfam" id="TIGR00299">
    <property type="entry name" value="nickel pincer cofactor biosynthesis protein LarC"/>
    <property type="match status" value="1"/>
</dbReference>
<dbReference type="Pfam" id="PF01969">
    <property type="entry name" value="Ni_insertion"/>
    <property type="match status" value="1"/>
</dbReference>
<keyword evidence="1 3" id="KW-0533">Nickel</keyword>
<dbReference type="Gene3D" id="3.30.70.1380">
    <property type="entry name" value="Transcriptional regulatory protein pf0864 domain like"/>
    <property type="match status" value="1"/>
</dbReference>
<dbReference type="Proteomes" id="UP001198151">
    <property type="component" value="Unassembled WGS sequence"/>
</dbReference>
<reference evidence="5 6" key="1">
    <citation type="submission" date="2021-10" db="EMBL/GenBank/DDBJ databases">
        <title>Anaerobic single-cell dispensing facilitates the cultivation of human gut bacteria.</title>
        <authorList>
            <person name="Afrizal A."/>
        </authorList>
    </citation>
    <scope>NUCLEOTIDE SEQUENCE [LARGE SCALE GENOMIC DNA]</scope>
    <source>
        <strain evidence="5 6">CLA-AA-H200</strain>
    </source>
</reference>
<evidence type="ECO:0000313" key="6">
    <source>
        <dbReference type="Proteomes" id="UP001198151"/>
    </source>
</evidence>
<comment type="function">
    <text evidence="3">Involved in the biosynthesis of a nickel-pincer cofactor ((SCS)Ni(II) pincer complex). Binds Ni(2+), and functions in nickel delivery to pyridinium-3,5-bisthiocarboxylic acid mononucleotide (P2TMN), to form the mature cofactor. Is thus probably required for the activation of nickel-pincer cofactor-dependent enzymes.</text>
</comment>
<protein>
    <recommendedName>
        <fullName evidence="3">Pyridinium-3,5-bisthiocarboxylic acid mononucleotide nickel insertion protein</fullName>
        <shortName evidence="3">P2TMN nickel insertion protein</shortName>
        <ecNumber evidence="3">4.99.1.12</ecNumber>
    </recommendedName>
    <alternativeName>
        <fullName evidence="3">Nickel-pincer cofactor biosynthesis protein LarC</fullName>
    </alternativeName>
</protein>
<dbReference type="Gene3D" id="3.10.20.300">
    <property type="entry name" value="mk0293 like domain"/>
    <property type="match status" value="1"/>
</dbReference>
<evidence type="ECO:0000256" key="3">
    <source>
        <dbReference type="HAMAP-Rule" id="MF_01074"/>
    </source>
</evidence>
<feature type="compositionally biased region" description="Basic and acidic residues" evidence="4">
    <location>
        <begin position="84"/>
        <end position="144"/>
    </location>
</feature>
<keyword evidence="6" id="KW-1185">Reference proteome</keyword>
<name>A0ABS8FZE0_9FIRM</name>
<accession>A0ABS8FZE0</accession>
<comment type="caution">
    <text evidence="5">The sequence shown here is derived from an EMBL/GenBank/DDBJ whole genome shotgun (WGS) entry which is preliminary data.</text>
</comment>
<dbReference type="InterPro" id="IPR002822">
    <property type="entry name" value="Ni_insertion"/>
</dbReference>
<dbReference type="RefSeq" id="WP_227708486.1">
    <property type="nucleotide sequence ID" value="NZ_JAJEQX010000027.1"/>
</dbReference>
<comment type="catalytic activity">
    <reaction evidence="3">
        <text>Ni(II)-pyridinium-3,5-bisthiocarboxylate mononucleotide = pyridinium-3,5-bisthiocarboxylate mononucleotide + Ni(2+)</text>
        <dbReference type="Rhea" id="RHEA:54784"/>
        <dbReference type="ChEBI" id="CHEBI:49786"/>
        <dbReference type="ChEBI" id="CHEBI:137372"/>
        <dbReference type="ChEBI" id="CHEBI:137373"/>
        <dbReference type="EC" id="4.99.1.12"/>
    </reaction>
</comment>
<evidence type="ECO:0000256" key="4">
    <source>
        <dbReference type="SAM" id="MobiDB-lite"/>
    </source>
</evidence>
<evidence type="ECO:0000313" key="5">
    <source>
        <dbReference type="EMBL" id="MCC2255432.1"/>
    </source>
</evidence>
<sequence>MRTLYIECNMGAAGDMLMSALYELLEDRQGFLDTMNGLGLPGVEIQAEKGTTCGIAGTHLAVTVYGEEETEPGDGHEHHHGHDHHHEAEHCHDHGHEHHYGHEHSDEQGHEHHHEAECRHEHDHEHAHEHGHSHDHVHSHEHSHNHAHGHHHADPGHIAELIGSLSLPDSVKREARAVYDAIAEAEAAAHGCPVGDVHFHEVGALDAVADVTGVCYAISLLKPERIIVSPVHVGSGTVRCAHGVMPVPAPATANLLKGVPVYGGAVQGELCTPTGAALLVHFADSFETMPVMRTEGVGIGIGTKQFEQANCVRAFIGETEDESSETVFSGGENGEITELVCNIDDMTPEMLSYAMSRILEKGALDVYATPGTMKKGRPGHVLTVLCRPEEEERMARCVLEETTTNGLRVRRCGKYFLTPGSRSVQTEYGEVRIKTAEGFGIRHEKPEYEDVAELAQRNSVPCQRVQDAAIRAMEKGEIQ</sequence>
<dbReference type="EC" id="4.99.1.12" evidence="3"/>
<dbReference type="HAMAP" id="MF_01074">
    <property type="entry name" value="LarC"/>
    <property type="match status" value="1"/>
</dbReference>